<comment type="caution">
    <text evidence="1">The sequence shown here is derived from an EMBL/GenBank/DDBJ whole genome shotgun (WGS) entry which is preliminary data.</text>
</comment>
<dbReference type="EMBL" id="MU859180">
    <property type="protein sequence ID" value="KAK3950359.1"/>
    <property type="molecule type" value="Genomic_DNA"/>
</dbReference>
<proteinExistence type="predicted"/>
<dbReference type="AlphaFoldDB" id="A0AAN6SE71"/>
<evidence type="ECO:0000313" key="2">
    <source>
        <dbReference type="Proteomes" id="UP001303222"/>
    </source>
</evidence>
<gene>
    <name evidence="1" type="ORF">QBC32DRAFT_399545</name>
</gene>
<protein>
    <submittedName>
        <fullName evidence="1">Uncharacterized protein</fullName>
    </submittedName>
</protein>
<reference evidence="1" key="1">
    <citation type="journal article" date="2023" name="Mol. Phylogenet. Evol.">
        <title>Genome-scale phylogeny and comparative genomics of the fungal order Sordariales.</title>
        <authorList>
            <person name="Hensen N."/>
            <person name="Bonometti L."/>
            <person name="Westerberg I."/>
            <person name="Brannstrom I.O."/>
            <person name="Guillou S."/>
            <person name="Cros-Aarteil S."/>
            <person name="Calhoun S."/>
            <person name="Haridas S."/>
            <person name="Kuo A."/>
            <person name="Mondo S."/>
            <person name="Pangilinan J."/>
            <person name="Riley R."/>
            <person name="LaButti K."/>
            <person name="Andreopoulos B."/>
            <person name="Lipzen A."/>
            <person name="Chen C."/>
            <person name="Yan M."/>
            <person name="Daum C."/>
            <person name="Ng V."/>
            <person name="Clum A."/>
            <person name="Steindorff A."/>
            <person name="Ohm R.A."/>
            <person name="Martin F."/>
            <person name="Silar P."/>
            <person name="Natvig D.O."/>
            <person name="Lalanne C."/>
            <person name="Gautier V."/>
            <person name="Ament-Velasquez S.L."/>
            <person name="Kruys A."/>
            <person name="Hutchinson M.I."/>
            <person name="Powell A.J."/>
            <person name="Barry K."/>
            <person name="Miller A.N."/>
            <person name="Grigoriev I.V."/>
            <person name="Debuchy R."/>
            <person name="Gladieux P."/>
            <person name="Hiltunen Thoren M."/>
            <person name="Johannesson H."/>
        </authorList>
    </citation>
    <scope>NUCLEOTIDE SEQUENCE</scope>
    <source>
        <strain evidence="1">CBS 626.80</strain>
    </source>
</reference>
<name>A0AAN6SE71_9PEZI</name>
<organism evidence="1 2">
    <name type="scientific">Pseudoneurospora amorphoporcata</name>
    <dbReference type="NCBI Taxonomy" id="241081"/>
    <lineage>
        <taxon>Eukaryota</taxon>
        <taxon>Fungi</taxon>
        <taxon>Dikarya</taxon>
        <taxon>Ascomycota</taxon>
        <taxon>Pezizomycotina</taxon>
        <taxon>Sordariomycetes</taxon>
        <taxon>Sordariomycetidae</taxon>
        <taxon>Sordariales</taxon>
        <taxon>Sordariaceae</taxon>
        <taxon>Pseudoneurospora</taxon>
    </lineage>
</organism>
<sequence>MVRRRSRQVKLPRARPVQIMSRVSVWGNYETTVTDCGRETEALAGARVGVAVDDGDVRVLMCGKVSWGNGERGGGGSSSPEGGESFIFTLKLGRTALGGITSLDPRPQLRGCSVDLIAQGASEWQS</sequence>
<accession>A0AAN6SE71</accession>
<dbReference type="Proteomes" id="UP001303222">
    <property type="component" value="Unassembled WGS sequence"/>
</dbReference>
<evidence type="ECO:0000313" key="1">
    <source>
        <dbReference type="EMBL" id="KAK3950359.1"/>
    </source>
</evidence>
<keyword evidence="2" id="KW-1185">Reference proteome</keyword>
<reference evidence="1" key="2">
    <citation type="submission" date="2023-06" db="EMBL/GenBank/DDBJ databases">
        <authorList>
            <consortium name="Lawrence Berkeley National Laboratory"/>
            <person name="Mondo S.J."/>
            <person name="Hensen N."/>
            <person name="Bonometti L."/>
            <person name="Westerberg I."/>
            <person name="Brannstrom I.O."/>
            <person name="Guillou S."/>
            <person name="Cros-Aarteil S."/>
            <person name="Calhoun S."/>
            <person name="Haridas S."/>
            <person name="Kuo A."/>
            <person name="Pangilinan J."/>
            <person name="Riley R."/>
            <person name="Labutti K."/>
            <person name="Andreopoulos B."/>
            <person name="Lipzen A."/>
            <person name="Chen C."/>
            <person name="Yanf M."/>
            <person name="Daum C."/>
            <person name="Ng V."/>
            <person name="Clum A."/>
            <person name="Steindorff A."/>
            <person name="Ohm R."/>
            <person name="Martin F."/>
            <person name="Silar P."/>
            <person name="Natvig D."/>
            <person name="Lalanne C."/>
            <person name="Gautier V."/>
            <person name="Ament-Velasquez S.L."/>
            <person name="Kruys A."/>
            <person name="Hutchinson M.I."/>
            <person name="Powell A.J."/>
            <person name="Barry K."/>
            <person name="Miller A.N."/>
            <person name="Grigoriev I.V."/>
            <person name="Debuchy R."/>
            <person name="Gladieux P."/>
            <person name="Thoren M.H."/>
            <person name="Johannesson H."/>
        </authorList>
    </citation>
    <scope>NUCLEOTIDE SEQUENCE</scope>
    <source>
        <strain evidence="1">CBS 626.80</strain>
    </source>
</reference>